<feature type="transmembrane region" description="Helical" evidence="6">
    <location>
        <begin position="83"/>
        <end position="103"/>
    </location>
</feature>
<protein>
    <submittedName>
        <fullName evidence="10">Cytochrome c biogenesis protein CcsA</fullName>
    </submittedName>
</protein>
<feature type="transmembrane region" description="Helical" evidence="6">
    <location>
        <begin position="971"/>
        <end position="989"/>
    </location>
</feature>
<dbReference type="Proteomes" id="UP001500027">
    <property type="component" value="Unassembled WGS sequence"/>
</dbReference>
<evidence type="ECO:0000256" key="5">
    <source>
        <dbReference type="ARBA" id="ARBA00023136"/>
    </source>
</evidence>
<sequence length="1062" mass="122041">MMQKKLSNIFFSTRLTAFLFIAFAAAMATGTILDAGQETSPTPYTRNLIYNAWWFEAIMVFFIINFTGNIFRFRLYKKEKWATFILHLSFIFILLGAFITRYGSYEGMMGIREGATENAFLSQKTYITAQIVGDYEINGQLQQRYLENEVDFSPRLDNDFKIETDYNKQPILIELEKFIKGAEEDIVPNENGEEYLKIVEAGGGRPHNHFLKVGEVQSIHNILFALNKPTEGAINITYSKDSLLIKSPFEGDYMTMATMAQGKLVKDSLQPLVLRSRYIIGNMQMVFPKPVVKGVFDVVQKSQILKNDEDGVVLNVTTNGETKQLGLLGGKGMNNPFKQVKIGGLDFALRYGSKVLELPFSIKLNDFEAERYPGTERGYSAYSSEVTVIDDEAGDFDYKIFMNNILDHRGYRFFQSSFDPDEKGTILSVNHDYWGTLITYIGYFMLYFGLMAILFSKYSRFGDLKNQLEKVKKKKAKLLAVIFFCLGLQGFTQEHFSDDGHNHSRPAKTQIDSILKGNITPKEHAEEFGHLVIQDLSGRMMPVNTYASEMLRKLSKYDTYEDFNANQVFLSIQESPMLWYNVPIIYLKLKKGDSIRKLIGVSKDEKYVRLADFFSDKGEYKLAPFLDEAYKAQVPNGFQKEFKETDQRVNLLYNTIEGMSLKIFPIPNDENNKWISNYDYRRGNYKIQDSLYQNFIKNGFRAYLYTLNQAKQTGDFKETEKLLAAFKKTQHRYGGEVMLSDDKVKTEVLYNKYDIFKKLFSWYMYAGSLLFVLLIIQIFKDSNRILNISVTTFKFIILGLFILHTAGLIVRWYISGHAPWSDAYESMIYVAWATMFFGLAFGRKSDLTIASTAFVTSMILMIAHWNWMDPAIANLQPVLNSYWLMIHVAVIVASYGPFTLGMILGIVSLLLMVFTNKKNRNKMFLNIKELTIINEMALTVGLVMLTIGNFLGGMWANESWGRYWGWDPKETWALISIMVYAFVIHMRLVPGLRSRWFYNLMSIVAFASILMTYFGVNFYLAGLHSYASGDQIVSVKFISIACAIIAVLSYFAYRGYSKYYQK</sequence>
<evidence type="ECO:0000256" key="1">
    <source>
        <dbReference type="ARBA" id="ARBA00004141"/>
    </source>
</evidence>
<feature type="transmembrane region" description="Helical" evidence="6">
    <location>
        <begin position="433"/>
        <end position="455"/>
    </location>
</feature>
<evidence type="ECO:0000313" key="11">
    <source>
        <dbReference type="Proteomes" id="UP001500027"/>
    </source>
</evidence>
<accession>A0ABP8EB89</accession>
<proteinExistence type="predicted"/>
<evidence type="ECO:0000256" key="6">
    <source>
        <dbReference type="SAM" id="Phobius"/>
    </source>
</evidence>
<dbReference type="InterPro" id="IPR002541">
    <property type="entry name" value="Cyt_c_assembly"/>
</dbReference>
<feature type="transmembrane region" description="Helical" evidence="6">
    <location>
        <begin position="791"/>
        <end position="814"/>
    </location>
</feature>
<dbReference type="InterPro" id="IPR045062">
    <property type="entry name" value="Cyt_c_biogenesis_CcsA/CcmC"/>
</dbReference>
<feature type="transmembrane region" description="Helical" evidence="6">
    <location>
        <begin position="882"/>
        <end position="915"/>
    </location>
</feature>
<keyword evidence="3" id="KW-0201">Cytochrome c-type biogenesis</keyword>
<comment type="subcellular location">
    <subcellularLocation>
        <location evidence="1">Membrane</location>
        <topology evidence="1">Multi-pass membrane protein</topology>
    </subcellularLocation>
</comment>
<organism evidence="10 11">
    <name type="scientific">Hyunsoonleella aestuarii</name>
    <dbReference type="NCBI Taxonomy" id="912802"/>
    <lineage>
        <taxon>Bacteria</taxon>
        <taxon>Pseudomonadati</taxon>
        <taxon>Bacteroidota</taxon>
        <taxon>Flavobacteriia</taxon>
        <taxon>Flavobacteriales</taxon>
        <taxon>Flavobacteriaceae</taxon>
    </lineage>
</organism>
<keyword evidence="4 6" id="KW-1133">Transmembrane helix</keyword>
<feature type="transmembrane region" description="Helical" evidence="6">
    <location>
        <begin position="936"/>
        <end position="956"/>
    </location>
</feature>
<evidence type="ECO:0000256" key="7">
    <source>
        <dbReference type="SAM" id="SignalP"/>
    </source>
</evidence>
<feature type="transmembrane region" description="Helical" evidence="6">
    <location>
        <begin position="760"/>
        <end position="779"/>
    </location>
</feature>
<feature type="chain" id="PRO_5047481477" evidence="7">
    <location>
        <begin position="29"/>
        <end position="1062"/>
    </location>
</feature>
<keyword evidence="11" id="KW-1185">Reference proteome</keyword>
<dbReference type="InterPro" id="IPR007816">
    <property type="entry name" value="ResB-like_domain"/>
</dbReference>
<dbReference type="PANTHER" id="PTHR30071:SF1">
    <property type="entry name" value="CYTOCHROME B_B6 PROTEIN-RELATED"/>
    <property type="match status" value="1"/>
</dbReference>
<feature type="domain" description="Cytochrome c assembly protein" evidence="8">
    <location>
        <begin position="820"/>
        <end position="1024"/>
    </location>
</feature>
<dbReference type="EMBL" id="BAABAV010000001">
    <property type="protein sequence ID" value="GAA4269507.1"/>
    <property type="molecule type" value="Genomic_DNA"/>
</dbReference>
<dbReference type="PANTHER" id="PTHR30071">
    <property type="entry name" value="HEME EXPORTER PROTEIN C"/>
    <property type="match status" value="1"/>
</dbReference>
<feature type="transmembrane region" description="Helical" evidence="6">
    <location>
        <begin position="52"/>
        <end position="71"/>
    </location>
</feature>
<feature type="signal peptide" evidence="7">
    <location>
        <begin position="1"/>
        <end position="28"/>
    </location>
</feature>
<evidence type="ECO:0000313" key="10">
    <source>
        <dbReference type="EMBL" id="GAA4269507.1"/>
    </source>
</evidence>
<evidence type="ECO:0000256" key="4">
    <source>
        <dbReference type="ARBA" id="ARBA00022989"/>
    </source>
</evidence>
<evidence type="ECO:0000259" key="8">
    <source>
        <dbReference type="Pfam" id="PF01578"/>
    </source>
</evidence>
<keyword evidence="5 6" id="KW-0472">Membrane</keyword>
<feature type="transmembrane region" description="Helical" evidence="6">
    <location>
        <begin position="996"/>
        <end position="1020"/>
    </location>
</feature>
<dbReference type="Pfam" id="PF05140">
    <property type="entry name" value="ResB"/>
    <property type="match status" value="1"/>
</dbReference>
<feature type="transmembrane region" description="Helical" evidence="6">
    <location>
        <begin position="826"/>
        <end position="842"/>
    </location>
</feature>
<keyword evidence="2 6" id="KW-0812">Transmembrane</keyword>
<feature type="transmembrane region" description="Helical" evidence="6">
    <location>
        <begin position="476"/>
        <end position="492"/>
    </location>
</feature>
<feature type="domain" description="ResB-like" evidence="9">
    <location>
        <begin position="349"/>
        <end position="424"/>
    </location>
</feature>
<dbReference type="Pfam" id="PF01578">
    <property type="entry name" value="Cytochrom_C_asm"/>
    <property type="match status" value="1"/>
</dbReference>
<comment type="caution">
    <text evidence="10">The sequence shown here is derived from an EMBL/GenBank/DDBJ whole genome shotgun (WGS) entry which is preliminary data.</text>
</comment>
<feature type="transmembrane region" description="Helical" evidence="6">
    <location>
        <begin position="1032"/>
        <end position="1053"/>
    </location>
</feature>
<keyword evidence="7" id="KW-0732">Signal</keyword>
<evidence type="ECO:0000259" key="9">
    <source>
        <dbReference type="Pfam" id="PF05140"/>
    </source>
</evidence>
<feature type="transmembrane region" description="Helical" evidence="6">
    <location>
        <begin position="849"/>
        <end position="867"/>
    </location>
</feature>
<name>A0ABP8EB89_9FLAO</name>
<evidence type="ECO:0000256" key="3">
    <source>
        <dbReference type="ARBA" id="ARBA00022748"/>
    </source>
</evidence>
<evidence type="ECO:0000256" key="2">
    <source>
        <dbReference type="ARBA" id="ARBA00022692"/>
    </source>
</evidence>
<reference evidence="11" key="1">
    <citation type="journal article" date="2019" name="Int. J. Syst. Evol. Microbiol.">
        <title>The Global Catalogue of Microorganisms (GCM) 10K type strain sequencing project: providing services to taxonomists for standard genome sequencing and annotation.</title>
        <authorList>
            <consortium name="The Broad Institute Genomics Platform"/>
            <consortium name="The Broad Institute Genome Sequencing Center for Infectious Disease"/>
            <person name="Wu L."/>
            <person name="Ma J."/>
        </authorList>
    </citation>
    <scope>NUCLEOTIDE SEQUENCE [LARGE SCALE GENOMIC DNA]</scope>
    <source>
        <strain evidence="11">JCM 17452</strain>
    </source>
</reference>
<gene>
    <name evidence="10" type="primary">ccsA</name>
    <name evidence="10" type="ORF">GCM10022257_16080</name>
</gene>